<name>A0A139GV52_9PEZI</name>
<dbReference type="OrthoDB" id="3853857at2759"/>
<comment type="caution">
    <text evidence="3">The sequence shown here is derived from an EMBL/GenBank/DDBJ whole genome shotgun (WGS) entry which is preliminary data.</text>
</comment>
<gene>
    <name evidence="3" type="ORF">AC578_3371</name>
</gene>
<dbReference type="PANTHER" id="PTHR12358:SF108">
    <property type="entry name" value="DAGKC DOMAIN-CONTAINING PROTEIN"/>
    <property type="match status" value="1"/>
</dbReference>
<dbReference type="InterPro" id="IPR017438">
    <property type="entry name" value="ATP-NAD_kinase_N"/>
</dbReference>
<evidence type="ECO:0000259" key="2">
    <source>
        <dbReference type="PROSITE" id="PS50146"/>
    </source>
</evidence>
<dbReference type="PANTHER" id="PTHR12358">
    <property type="entry name" value="SPHINGOSINE KINASE"/>
    <property type="match status" value="1"/>
</dbReference>
<dbReference type="Gene3D" id="3.40.50.10330">
    <property type="entry name" value="Probable inorganic polyphosphate/atp-NAD kinase, domain 1"/>
    <property type="match status" value="1"/>
</dbReference>
<evidence type="ECO:0000313" key="3">
    <source>
        <dbReference type="EMBL" id="KXS94060.1"/>
    </source>
</evidence>
<dbReference type="GO" id="GO:0046512">
    <property type="term" value="P:sphingosine biosynthetic process"/>
    <property type="evidence" value="ECO:0007669"/>
    <property type="project" value="TreeGrafter"/>
</dbReference>
<dbReference type="GO" id="GO:0005737">
    <property type="term" value="C:cytoplasm"/>
    <property type="evidence" value="ECO:0007669"/>
    <property type="project" value="TreeGrafter"/>
</dbReference>
<feature type="region of interest" description="Disordered" evidence="1">
    <location>
        <begin position="1"/>
        <end position="20"/>
    </location>
</feature>
<organism evidence="3 4">
    <name type="scientific">Pseudocercospora eumusae</name>
    <dbReference type="NCBI Taxonomy" id="321146"/>
    <lineage>
        <taxon>Eukaryota</taxon>
        <taxon>Fungi</taxon>
        <taxon>Dikarya</taxon>
        <taxon>Ascomycota</taxon>
        <taxon>Pezizomycotina</taxon>
        <taxon>Dothideomycetes</taxon>
        <taxon>Dothideomycetidae</taxon>
        <taxon>Mycosphaerellales</taxon>
        <taxon>Mycosphaerellaceae</taxon>
        <taxon>Pseudocercospora</taxon>
    </lineage>
</organism>
<protein>
    <recommendedName>
        <fullName evidence="2">DAGKc domain-containing protein</fullName>
    </recommendedName>
</protein>
<feature type="domain" description="DAGKc" evidence="2">
    <location>
        <begin position="127"/>
        <end position="275"/>
    </location>
</feature>
<dbReference type="GO" id="GO:0001727">
    <property type="term" value="F:lipid kinase activity"/>
    <property type="evidence" value="ECO:0007669"/>
    <property type="project" value="TreeGrafter"/>
</dbReference>
<dbReference type="EMBL" id="LFZN01000333">
    <property type="protein sequence ID" value="KXS94060.1"/>
    <property type="molecule type" value="Genomic_DNA"/>
</dbReference>
<sequence>MGAAEASASQTEGRWDGRPVTLYYKPGDSDEGGLAVAEGYQVYPETKWKRIPSKHIMACVPVQDMSAKDDYHFLFVQVNPNAEGDSKASPVVFKSAVLTNPPQGLSMDYVAPRQGENCWELRQHPAAVQPTFHVIVSTASGTGLAAEVWNRLVKPTLEHMKLDEAKHYALHYTDSESSVSEFTRDTLLPQANLGVYQSVLLMSGDGGVVDVVNTLLSGNRSQNYRKPNIAIMPLGTGNALAHSACITEDDTYGVKTWLRGGPRELPLFCARFSPGARLLVNEAREETRLHEQDGVPTAHGAVVCSWGLHAGLVADSDTVEFRKFGVDRFKMAAQEALFPSDGTLPHIYRGRVSILRAAKKDWQTVRQGEHAYVLATLCSQLEKGFTISPDTKPLDGKLRLVHFGPTTGEQTMSIMSRAYHGGQHVEDDNVGYEEIDALRIDFEEDDARWRRVCIDGKIIRVERGGWVEVRCGQKGVVDLIV</sequence>
<dbReference type="GO" id="GO:0016020">
    <property type="term" value="C:membrane"/>
    <property type="evidence" value="ECO:0007669"/>
    <property type="project" value="TreeGrafter"/>
</dbReference>
<dbReference type="PROSITE" id="PS50146">
    <property type="entry name" value="DAGK"/>
    <property type="match status" value="1"/>
</dbReference>
<dbReference type="Gene3D" id="2.60.200.40">
    <property type="match status" value="1"/>
</dbReference>
<dbReference type="InterPro" id="IPR050187">
    <property type="entry name" value="Lipid_Phosphate_FormReg"/>
</dbReference>
<evidence type="ECO:0000256" key="1">
    <source>
        <dbReference type="SAM" id="MobiDB-lite"/>
    </source>
</evidence>
<evidence type="ECO:0000313" key="4">
    <source>
        <dbReference type="Proteomes" id="UP000070133"/>
    </source>
</evidence>
<dbReference type="Pfam" id="PF00781">
    <property type="entry name" value="DAGK_cat"/>
    <property type="match status" value="1"/>
</dbReference>
<keyword evidence="4" id="KW-1185">Reference proteome</keyword>
<dbReference type="InterPro" id="IPR001206">
    <property type="entry name" value="Diacylglycerol_kinase_cat_dom"/>
</dbReference>
<accession>A0A139GV52</accession>
<reference evidence="3 4" key="1">
    <citation type="submission" date="2015-07" db="EMBL/GenBank/DDBJ databases">
        <title>Comparative genomics of the Sigatoka disease complex on banana suggests a link between parallel evolutionary changes in Pseudocercospora fijiensis and Pseudocercospora eumusae and increased virulence on the banana host.</title>
        <authorList>
            <person name="Chang T.-C."/>
            <person name="Salvucci A."/>
            <person name="Crous P.W."/>
            <person name="Stergiopoulos I."/>
        </authorList>
    </citation>
    <scope>NUCLEOTIDE SEQUENCE [LARGE SCALE GENOMIC DNA]</scope>
    <source>
        <strain evidence="3 4">CBS 114824</strain>
    </source>
</reference>
<dbReference type="SUPFAM" id="SSF111331">
    <property type="entry name" value="NAD kinase/diacylglycerol kinase-like"/>
    <property type="match status" value="1"/>
</dbReference>
<dbReference type="STRING" id="321146.A0A139GV52"/>
<dbReference type="AlphaFoldDB" id="A0A139GV52"/>
<dbReference type="Proteomes" id="UP000070133">
    <property type="component" value="Unassembled WGS sequence"/>
</dbReference>
<dbReference type="InterPro" id="IPR016064">
    <property type="entry name" value="NAD/diacylglycerol_kinase_sf"/>
</dbReference>
<proteinExistence type="predicted"/>